<evidence type="ECO:0000256" key="1">
    <source>
        <dbReference type="ARBA" id="ARBA00022771"/>
    </source>
</evidence>
<dbReference type="InterPro" id="IPR051745">
    <property type="entry name" value="Intracell_Transport_Effector"/>
</dbReference>
<feature type="domain" description="Rab effector MyRIP/Melanophilin" evidence="4">
    <location>
        <begin position="127"/>
        <end position="177"/>
    </location>
</feature>
<protein>
    <submittedName>
        <fullName evidence="5">Melanophilin</fullName>
    </submittedName>
</protein>
<proteinExistence type="predicted"/>
<feature type="region of interest" description="Disordered" evidence="3">
    <location>
        <begin position="66"/>
        <end position="156"/>
    </location>
</feature>
<keyword evidence="6" id="KW-1185">Reference proteome</keyword>
<keyword evidence="1" id="KW-0479">Metal-binding</keyword>
<dbReference type="Proteomes" id="UP001165941">
    <property type="component" value="Unassembled WGS sequence"/>
</dbReference>
<keyword evidence="1" id="KW-0863">Zinc-finger</keyword>
<evidence type="ECO:0000256" key="2">
    <source>
        <dbReference type="ARBA" id="ARBA00022833"/>
    </source>
</evidence>
<reference evidence="5" key="1">
    <citation type="submission" date="2018-05" db="EMBL/GenBank/DDBJ databases">
        <authorList>
            <person name="Pedro S.L.S."/>
            <person name="Freitas R.C."/>
            <person name="Barreto A.S."/>
            <person name="Lima A.O.S."/>
        </authorList>
    </citation>
    <scope>NUCLEOTIDE SEQUENCE</scope>
    <source>
        <strain evidence="5">BP203</strain>
        <tissue evidence="5">Muscle</tissue>
    </source>
</reference>
<comment type="caution">
    <text evidence="5">The sequence shown here is derived from an EMBL/GenBank/DDBJ whole genome shotgun (WGS) entry which is preliminary data.</text>
</comment>
<name>A0ABX0S9D5_PONBL</name>
<evidence type="ECO:0000259" key="4">
    <source>
        <dbReference type="Pfam" id="PF04698"/>
    </source>
</evidence>
<keyword evidence="2" id="KW-0862">Zinc</keyword>
<dbReference type="EMBL" id="PGGH01204586">
    <property type="protein sequence ID" value="NIG60657.1"/>
    <property type="molecule type" value="Genomic_DNA"/>
</dbReference>
<accession>A0ABX0S9D5</accession>
<feature type="compositionally biased region" description="Basic and acidic residues" evidence="3">
    <location>
        <begin position="70"/>
        <end position="84"/>
    </location>
</feature>
<dbReference type="PANTHER" id="PTHR14555">
    <property type="entry name" value="MYELIN-ASSOCIATED OLIGODENDROCYTIC BASIC PROTEIN MOBP -RELATED"/>
    <property type="match status" value="1"/>
</dbReference>
<evidence type="ECO:0000313" key="5">
    <source>
        <dbReference type="EMBL" id="NIG60657.1"/>
    </source>
</evidence>
<dbReference type="PANTHER" id="PTHR14555:SF1">
    <property type="entry name" value="MELANOPHILIN"/>
    <property type="match status" value="1"/>
</dbReference>
<evidence type="ECO:0000256" key="3">
    <source>
        <dbReference type="SAM" id="MobiDB-lite"/>
    </source>
</evidence>
<sequence>MDRSSSQAPRGAGGRCFPEPRFCFQRFQVTDRLRSATRPAQCPVGSKVTGADVEEAALKRRLEALISRAGDQRASSEEEGKDGGAEQGSSTPIEDLPGAAPEVCMAAGQMPSREKGAQGPQDPTQPSRTTDEELSQLEDRVAATASQVQRTESEVSDIEYRIAALQAAGLAVRTSAKPRKKSSLPLVGKFGQSPKDPNTDPSDEVKRDRFIESSEQRILQRREQSPECEAASPGIL</sequence>
<feature type="compositionally biased region" description="Basic and acidic residues" evidence="3">
    <location>
        <begin position="203"/>
        <end position="225"/>
    </location>
</feature>
<dbReference type="InterPro" id="IPR006788">
    <property type="entry name" value="Myrip/Melanophilin"/>
</dbReference>
<organism evidence="5 6">
    <name type="scientific">Pontoporia blainvillei</name>
    <name type="common">Franciscana</name>
    <name type="synonym">Delphinus blainvillei</name>
    <dbReference type="NCBI Taxonomy" id="48723"/>
    <lineage>
        <taxon>Eukaryota</taxon>
        <taxon>Metazoa</taxon>
        <taxon>Chordata</taxon>
        <taxon>Craniata</taxon>
        <taxon>Vertebrata</taxon>
        <taxon>Euteleostomi</taxon>
        <taxon>Mammalia</taxon>
        <taxon>Eutheria</taxon>
        <taxon>Laurasiatheria</taxon>
        <taxon>Artiodactyla</taxon>
        <taxon>Whippomorpha</taxon>
        <taxon>Cetacea</taxon>
        <taxon>Odontoceti</taxon>
        <taxon>Pontoporiidae</taxon>
        <taxon>Pontoporia</taxon>
    </lineage>
</organism>
<evidence type="ECO:0000313" key="6">
    <source>
        <dbReference type="Proteomes" id="UP001165941"/>
    </source>
</evidence>
<gene>
    <name evidence="5" type="ORF">BU61_4447</name>
</gene>
<feature type="region of interest" description="Disordered" evidence="3">
    <location>
        <begin position="169"/>
        <end position="236"/>
    </location>
</feature>
<dbReference type="Pfam" id="PF04698">
    <property type="entry name" value="Rab_eff_C"/>
    <property type="match status" value="1"/>
</dbReference>